<comment type="caution">
    <text evidence="1">The sequence shown here is derived from an EMBL/GenBank/DDBJ whole genome shotgun (WGS) entry which is preliminary data.</text>
</comment>
<sequence>MGKAGEWKDKGSVLIERCGHRIEQGCDPIERYEV</sequence>
<organism evidence="1">
    <name type="scientific">marine sediment metagenome</name>
    <dbReference type="NCBI Taxonomy" id="412755"/>
    <lineage>
        <taxon>unclassified sequences</taxon>
        <taxon>metagenomes</taxon>
        <taxon>ecological metagenomes</taxon>
    </lineage>
</organism>
<protein>
    <submittedName>
        <fullName evidence="1">Uncharacterized protein</fullName>
    </submittedName>
</protein>
<accession>A0A0F9PFD6</accession>
<dbReference type="EMBL" id="LAZR01002995">
    <property type="protein sequence ID" value="KKN23197.1"/>
    <property type="molecule type" value="Genomic_DNA"/>
</dbReference>
<proteinExistence type="predicted"/>
<dbReference type="AlphaFoldDB" id="A0A0F9PFD6"/>
<name>A0A0F9PFD6_9ZZZZ</name>
<evidence type="ECO:0000313" key="1">
    <source>
        <dbReference type="EMBL" id="KKN23197.1"/>
    </source>
</evidence>
<gene>
    <name evidence="1" type="ORF">LCGC14_0907400</name>
</gene>
<reference evidence="1" key="1">
    <citation type="journal article" date="2015" name="Nature">
        <title>Complex archaea that bridge the gap between prokaryotes and eukaryotes.</title>
        <authorList>
            <person name="Spang A."/>
            <person name="Saw J.H."/>
            <person name="Jorgensen S.L."/>
            <person name="Zaremba-Niedzwiedzka K."/>
            <person name="Martijn J."/>
            <person name="Lind A.E."/>
            <person name="van Eijk R."/>
            <person name="Schleper C."/>
            <person name="Guy L."/>
            <person name="Ettema T.J."/>
        </authorList>
    </citation>
    <scope>NUCLEOTIDE SEQUENCE</scope>
</reference>